<reference evidence="11 12" key="1">
    <citation type="submission" date="2014-02" db="EMBL/GenBank/DDBJ databases">
        <title>Diversity of Thermotogales isolates from hydrothermal vents.</title>
        <authorList>
            <person name="Haverkamp T.H.A."/>
            <person name="Lossouarn J."/>
            <person name="Geslin C."/>
            <person name="Nesbo C.L."/>
        </authorList>
    </citation>
    <scope>NUCLEOTIDE SEQUENCE [LARGE SCALE GENOMIC DNA]</scope>
    <source>
        <strain evidence="11 12">431</strain>
    </source>
</reference>
<comment type="subunit">
    <text evidence="8">Component of the replication restart primosome.</text>
</comment>
<keyword evidence="5 8" id="KW-0862">Zinc</keyword>
<evidence type="ECO:0000313" key="11">
    <source>
        <dbReference type="EMBL" id="APT73347.1"/>
    </source>
</evidence>
<dbReference type="PROSITE" id="PS51192">
    <property type="entry name" value="HELICASE_ATP_BIND_1"/>
    <property type="match status" value="1"/>
</dbReference>
<dbReference type="EMBL" id="CP007389">
    <property type="protein sequence ID" value="APT73347.1"/>
    <property type="molecule type" value="Genomic_DNA"/>
</dbReference>
<feature type="binding site" evidence="8">
    <location>
        <position position="499"/>
    </location>
    <ligand>
        <name>Zn(2+)</name>
        <dbReference type="ChEBI" id="CHEBI:29105"/>
        <label>1</label>
    </ligand>
</feature>
<feature type="domain" description="Helicase C-terminal" evidence="10">
    <location>
        <begin position="469"/>
        <end position="656"/>
    </location>
</feature>
<feature type="binding site" evidence="8">
    <location>
        <position position="468"/>
    </location>
    <ligand>
        <name>Zn(2+)</name>
        <dbReference type="ChEBI" id="CHEBI:29105"/>
        <label>2</label>
    </ligand>
</feature>
<dbReference type="SMART" id="SM00487">
    <property type="entry name" value="DEXDc"/>
    <property type="match status" value="1"/>
</dbReference>
<comment type="cofactor">
    <cofactor evidence="8">
        <name>Zn(2+)</name>
        <dbReference type="ChEBI" id="CHEBI:29105"/>
    </cofactor>
    <text evidence="8">Binds 2 zinc ions per subunit.</text>
</comment>
<feature type="binding site" evidence="8">
    <location>
        <position position="459"/>
    </location>
    <ligand>
        <name>Zn(2+)</name>
        <dbReference type="ChEBI" id="CHEBI:29105"/>
        <label>1</label>
    </ligand>
</feature>
<dbReference type="Pfam" id="PF00271">
    <property type="entry name" value="Helicase_C"/>
    <property type="match status" value="1"/>
</dbReference>
<evidence type="ECO:0000259" key="9">
    <source>
        <dbReference type="PROSITE" id="PS51192"/>
    </source>
</evidence>
<dbReference type="EC" id="5.6.2.4" evidence="8"/>
<name>A0ABM6GCY9_9BACT</name>
<dbReference type="InterPro" id="IPR027417">
    <property type="entry name" value="P-loop_NTPase"/>
</dbReference>
<dbReference type="InterPro" id="IPR014001">
    <property type="entry name" value="Helicase_ATP-bd"/>
</dbReference>
<dbReference type="Gene3D" id="3.40.50.300">
    <property type="entry name" value="P-loop containing nucleotide triphosphate hydrolases"/>
    <property type="match status" value="2"/>
</dbReference>
<keyword evidence="8" id="KW-0378">Hydrolase</keyword>
<keyword evidence="12" id="KW-1185">Reference proteome</keyword>
<dbReference type="Pfam" id="PF00270">
    <property type="entry name" value="DEAD"/>
    <property type="match status" value="1"/>
</dbReference>
<dbReference type="InterPro" id="IPR041236">
    <property type="entry name" value="PriA_C"/>
</dbReference>
<dbReference type="InterPro" id="IPR001650">
    <property type="entry name" value="Helicase_C-like"/>
</dbReference>
<evidence type="ECO:0000256" key="2">
    <source>
        <dbReference type="ARBA" id="ARBA00022705"/>
    </source>
</evidence>
<keyword evidence="4 8" id="KW-0547">Nucleotide-binding</keyword>
<evidence type="ECO:0000256" key="4">
    <source>
        <dbReference type="ARBA" id="ARBA00022741"/>
    </source>
</evidence>
<keyword evidence="8" id="KW-0413">Isomerase</keyword>
<dbReference type="RefSeq" id="WP_012056509.1">
    <property type="nucleotide sequence ID" value="NZ_CP007389.1"/>
</dbReference>
<dbReference type="NCBIfam" id="TIGR00595">
    <property type="entry name" value="priA"/>
    <property type="match status" value="1"/>
</dbReference>
<dbReference type="Proteomes" id="UP000185490">
    <property type="component" value="Chromosome"/>
</dbReference>
<accession>A0ABM6GCY9</accession>
<feature type="binding site" evidence="8">
    <location>
        <position position="496"/>
    </location>
    <ligand>
        <name>Zn(2+)</name>
        <dbReference type="ChEBI" id="CHEBI:29105"/>
        <label>1</label>
    </ligand>
</feature>
<evidence type="ECO:0000259" key="10">
    <source>
        <dbReference type="PROSITE" id="PS51194"/>
    </source>
</evidence>
<dbReference type="HAMAP" id="MF_00983">
    <property type="entry name" value="PriA"/>
    <property type="match status" value="1"/>
</dbReference>
<evidence type="ECO:0000313" key="12">
    <source>
        <dbReference type="Proteomes" id="UP000185490"/>
    </source>
</evidence>
<dbReference type="SUPFAM" id="SSF52540">
    <property type="entry name" value="P-loop containing nucleoside triphosphate hydrolases"/>
    <property type="match status" value="1"/>
</dbReference>
<feature type="binding site" evidence="8">
    <location>
        <position position="456"/>
    </location>
    <ligand>
        <name>Zn(2+)</name>
        <dbReference type="ChEBI" id="CHEBI:29105"/>
        <label>1</label>
    </ligand>
</feature>
<feature type="binding site" evidence="8">
    <location>
        <position position="465"/>
    </location>
    <ligand>
        <name>Zn(2+)</name>
        <dbReference type="ChEBI" id="CHEBI:29105"/>
        <label>2</label>
    </ligand>
</feature>
<evidence type="ECO:0000256" key="7">
    <source>
        <dbReference type="ARBA" id="ARBA00023125"/>
    </source>
</evidence>
<keyword evidence="8" id="KW-0347">Helicase</keyword>
<dbReference type="SMART" id="SM00490">
    <property type="entry name" value="HELICc"/>
    <property type="match status" value="1"/>
</dbReference>
<keyword evidence="3 8" id="KW-0479">Metal-binding</keyword>
<dbReference type="Pfam" id="PF18074">
    <property type="entry name" value="PriA_C"/>
    <property type="match status" value="1"/>
</dbReference>
<dbReference type="PANTHER" id="PTHR30580">
    <property type="entry name" value="PRIMOSOMAL PROTEIN N"/>
    <property type="match status" value="1"/>
</dbReference>
<comment type="function">
    <text evidence="8">Initiates the restart of stalled replication forks, which reloads the replicative helicase on sites other than the origin of replication. Recognizes and binds to abandoned replication forks and remodels them to uncover a helicase loading site. Promotes assembly of the primosome at these replication forks.</text>
</comment>
<dbReference type="Pfam" id="PF18319">
    <property type="entry name" value="Zn_ribbon_PriA"/>
    <property type="match status" value="1"/>
</dbReference>
<dbReference type="InterPro" id="IPR005259">
    <property type="entry name" value="PriA"/>
</dbReference>
<feature type="binding site" evidence="8">
    <location>
        <position position="483"/>
    </location>
    <ligand>
        <name>Zn(2+)</name>
        <dbReference type="ChEBI" id="CHEBI:29105"/>
        <label>2</label>
    </ligand>
</feature>
<feature type="domain" description="Helicase ATP-binding" evidence="9">
    <location>
        <begin position="239"/>
        <end position="398"/>
    </location>
</feature>
<comment type="catalytic activity">
    <reaction evidence="8">
        <text>Couples ATP hydrolysis with the unwinding of duplex DNA by translocating in the 3'-5' direction.</text>
        <dbReference type="EC" id="5.6.2.4"/>
    </reaction>
</comment>
<dbReference type="PANTHER" id="PTHR30580:SF0">
    <property type="entry name" value="PRIMOSOMAL PROTEIN N"/>
    <property type="match status" value="1"/>
</dbReference>
<comment type="catalytic activity">
    <reaction evidence="8">
        <text>ATP + H2O = ADP + phosphate + H(+)</text>
        <dbReference type="Rhea" id="RHEA:13065"/>
        <dbReference type="ChEBI" id="CHEBI:15377"/>
        <dbReference type="ChEBI" id="CHEBI:15378"/>
        <dbReference type="ChEBI" id="CHEBI:30616"/>
        <dbReference type="ChEBI" id="CHEBI:43474"/>
        <dbReference type="ChEBI" id="CHEBI:456216"/>
        <dbReference type="EC" id="5.6.2.4"/>
    </reaction>
</comment>
<keyword evidence="1 8" id="KW-0639">Primosome</keyword>
<keyword evidence="7 8" id="KW-0238">DNA-binding</keyword>
<protein>
    <recommendedName>
        <fullName evidence="8">Replication restart protein PriA</fullName>
    </recommendedName>
    <alternativeName>
        <fullName evidence="8">ATP-dependent DNA helicase PriA</fullName>
        <ecNumber evidence="8">5.6.2.4</ecNumber>
    </alternativeName>
    <alternativeName>
        <fullName evidence="8">DNA 3'-5' helicase PriA</fullName>
    </alternativeName>
</protein>
<evidence type="ECO:0000256" key="8">
    <source>
        <dbReference type="HAMAP-Rule" id="MF_00983"/>
    </source>
</evidence>
<feature type="binding site" evidence="8">
    <location>
        <position position="486"/>
    </location>
    <ligand>
        <name>Zn(2+)</name>
        <dbReference type="ChEBI" id="CHEBI:29105"/>
        <label>2</label>
    </ligand>
</feature>
<proteinExistence type="inferred from homology"/>
<gene>
    <name evidence="8" type="primary">priA</name>
    <name evidence="11" type="ORF">BW47_01510</name>
</gene>
<comment type="similarity">
    <text evidence="8">Belongs to the helicase family. PriA subfamily.</text>
</comment>
<evidence type="ECO:0000256" key="1">
    <source>
        <dbReference type="ARBA" id="ARBA00022515"/>
    </source>
</evidence>
<organism evidence="11 12">
    <name type="scientific">Thermosipho melanesiensis</name>
    <dbReference type="NCBI Taxonomy" id="46541"/>
    <lineage>
        <taxon>Bacteria</taxon>
        <taxon>Thermotogati</taxon>
        <taxon>Thermotogota</taxon>
        <taxon>Thermotogae</taxon>
        <taxon>Thermotogales</taxon>
        <taxon>Fervidobacteriaceae</taxon>
        <taxon>Thermosipho</taxon>
    </lineage>
</organism>
<evidence type="ECO:0000256" key="3">
    <source>
        <dbReference type="ARBA" id="ARBA00022723"/>
    </source>
</evidence>
<dbReference type="InterPro" id="IPR040498">
    <property type="entry name" value="PriA_CRR"/>
</dbReference>
<evidence type="ECO:0000256" key="5">
    <source>
        <dbReference type="ARBA" id="ARBA00022833"/>
    </source>
</evidence>
<keyword evidence="6 8" id="KW-0067">ATP-binding</keyword>
<dbReference type="InterPro" id="IPR011545">
    <property type="entry name" value="DEAD/DEAH_box_helicase_dom"/>
</dbReference>
<keyword evidence="2 8" id="KW-0235">DNA replication</keyword>
<dbReference type="PROSITE" id="PS51194">
    <property type="entry name" value="HELICASE_CTER"/>
    <property type="match status" value="1"/>
</dbReference>
<evidence type="ECO:0000256" key="6">
    <source>
        <dbReference type="ARBA" id="ARBA00022840"/>
    </source>
</evidence>
<sequence>MNYEVAISNKSFRKTFLVKSEFVVEKGERVLVRLNNKKEIGYVLDRKKGNFVGEIISKVDGKSFLRGWLVDAVVEASSFFGAPVGKLFDLCFPKGLENYFVERVYSNNPLYDFNGINLNEFVEKYGEKKLKELLKNDAVYIKKDFNLKAPNPRKELYVYLKASLSEISEKKLTKKQKKVVDYLLVNDIVSYTELREFLGINKDVLLQLKRKDILIIDKKIPQKVGRVLLSDNQKKVVEDILNASSSKVLLYGVTGSGKTEIYLSVIEQTNYKALYLVPEVSLIEQTVRRIYARLPEKKVGIYHSYLTKSQKIDVWMRAVKGDIDILVGTRSAFFVPFDMDMIVVDEEHDESYYQDGEVIYDVNFLIERFPGLVIFGSATPRLDHYMEAKNGNMKLCILKERYGTKLPNVEIINMKEEKKVIPYVSEVVVESVKKELESGKSVILFVRRKGYSLIMCQNCGHILKCPNCDVSLTYHKAEGKLKCHICGFEASRYMVCPNCGSVLFYEKGLGTERIELEFQKLFPGRNIVRVDTEVVRDFKKFQVILKKLYSGEIDVLVGTKMITKGLDVPTVNLIGVIDVDAIQNIPDYNSSLNLFRLLVQVVGRAGRKERGRAFVQTYEKDSEVISYALKQDVEGYYEYELKKRKDLRYPPFQNIIQVIVFSKDKNLGYENTKKIVEELRKHNLEILGPTEFFIPKIKNNFLYHFIVKTNEVKRVNTLILEIISKFPTKIKLRVNPPSLYTI</sequence>